<comment type="caution">
    <text evidence="1">The sequence shown here is derived from an EMBL/GenBank/DDBJ whole genome shotgun (WGS) entry which is preliminary data.</text>
</comment>
<evidence type="ECO:0000313" key="1">
    <source>
        <dbReference type="EMBL" id="MPN53462.1"/>
    </source>
</evidence>
<name>A0A645IRD1_9ZZZZ</name>
<dbReference type="EMBL" id="VSSQ01120600">
    <property type="protein sequence ID" value="MPN53462.1"/>
    <property type="molecule type" value="Genomic_DNA"/>
</dbReference>
<organism evidence="1">
    <name type="scientific">bioreactor metagenome</name>
    <dbReference type="NCBI Taxonomy" id="1076179"/>
    <lineage>
        <taxon>unclassified sequences</taxon>
        <taxon>metagenomes</taxon>
        <taxon>ecological metagenomes</taxon>
    </lineage>
</organism>
<proteinExistence type="predicted"/>
<protein>
    <submittedName>
        <fullName evidence="1">Uncharacterized protein</fullName>
    </submittedName>
</protein>
<gene>
    <name evidence="1" type="ORF">SDC9_201126</name>
</gene>
<accession>A0A645IRD1</accession>
<dbReference type="AlphaFoldDB" id="A0A645IRD1"/>
<reference evidence="1" key="1">
    <citation type="submission" date="2019-08" db="EMBL/GenBank/DDBJ databases">
        <authorList>
            <person name="Kucharzyk K."/>
            <person name="Murdoch R.W."/>
            <person name="Higgins S."/>
            <person name="Loffler F."/>
        </authorList>
    </citation>
    <scope>NUCLEOTIDE SEQUENCE</scope>
</reference>
<sequence>MTRSGKFIAQLGVPYKLEFVRGSISNELRRKYLSLCNQKNDNTMSKLKIFTERYSRREFNALTDACTKESNSFNTCLYIGNKLSAFTAGFFDLDEKCLFIRKNASGMQYAKK</sequence>